<comment type="similarity">
    <text evidence="1">Belongs to the peptidase C1 family.</text>
</comment>
<feature type="domain" description="Cathepsin propeptide inhibitor" evidence="11">
    <location>
        <begin position="65"/>
        <end position="121"/>
    </location>
</feature>
<evidence type="ECO:0008006" key="14">
    <source>
        <dbReference type="Google" id="ProtNLM"/>
    </source>
</evidence>
<dbReference type="OMA" id="RSATPFW"/>
<feature type="chain" id="PRO_5020475410" description="Peptidase C1A papain C-terminal domain-containing protein" evidence="9">
    <location>
        <begin position="37"/>
        <end position="390"/>
    </location>
</feature>
<accession>A0A4U6VXL0</accession>
<dbReference type="InterPro" id="IPR000169">
    <property type="entry name" value="Pept_cys_AS"/>
</dbReference>
<dbReference type="EMBL" id="CM016553">
    <property type="protein sequence ID" value="TKW34730.1"/>
    <property type="molecule type" value="Genomic_DNA"/>
</dbReference>
<dbReference type="GO" id="GO:0000323">
    <property type="term" value="C:lytic vacuole"/>
    <property type="evidence" value="ECO:0007669"/>
    <property type="project" value="UniProtKB-ARBA"/>
</dbReference>
<dbReference type="PRINTS" id="PR00705">
    <property type="entry name" value="PAPAIN"/>
</dbReference>
<dbReference type="AlphaFoldDB" id="A0A4U6VXL0"/>
<dbReference type="PROSITE" id="PS00139">
    <property type="entry name" value="THIOL_PROTEASE_CYS"/>
    <property type="match status" value="1"/>
</dbReference>
<keyword evidence="3 9" id="KW-0732">Signal</keyword>
<keyword evidence="13" id="KW-1185">Reference proteome</keyword>
<dbReference type="SUPFAM" id="SSF54001">
    <property type="entry name" value="Cysteine proteinases"/>
    <property type="match status" value="1"/>
</dbReference>
<organism evidence="12 13">
    <name type="scientific">Setaria viridis</name>
    <name type="common">Green bristlegrass</name>
    <name type="synonym">Setaria italica subsp. viridis</name>
    <dbReference type="NCBI Taxonomy" id="4556"/>
    <lineage>
        <taxon>Eukaryota</taxon>
        <taxon>Viridiplantae</taxon>
        <taxon>Streptophyta</taxon>
        <taxon>Embryophyta</taxon>
        <taxon>Tracheophyta</taxon>
        <taxon>Spermatophyta</taxon>
        <taxon>Magnoliopsida</taxon>
        <taxon>Liliopsida</taxon>
        <taxon>Poales</taxon>
        <taxon>Poaceae</taxon>
        <taxon>PACMAD clade</taxon>
        <taxon>Panicoideae</taxon>
        <taxon>Panicodae</taxon>
        <taxon>Paniceae</taxon>
        <taxon>Cenchrinae</taxon>
        <taxon>Setaria</taxon>
    </lineage>
</organism>
<dbReference type="PROSITE" id="PS00640">
    <property type="entry name" value="THIOL_PROTEASE_ASN"/>
    <property type="match status" value="1"/>
</dbReference>
<evidence type="ECO:0000259" key="10">
    <source>
        <dbReference type="SMART" id="SM00645"/>
    </source>
</evidence>
<dbReference type="Pfam" id="PF00112">
    <property type="entry name" value="Peptidase_C1"/>
    <property type="match status" value="1"/>
</dbReference>
<dbReference type="InterPro" id="IPR013128">
    <property type="entry name" value="Peptidase_C1A"/>
</dbReference>
<dbReference type="Gene3D" id="3.90.70.10">
    <property type="entry name" value="Cysteine proteinases"/>
    <property type="match status" value="1"/>
</dbReference>
<proteinExistence type="inferred from homology"/>
<evidence type="ECO:0000313" key="12">
    <source>
        <dbReference type="EMBL" id="TKW34730.1"/>
    </source>
</evidence>
<dbReference type="InterPro" id="IPR025660">
    <property type="entry name" value="Pept_his_AS"/>
</dbReference>
<keyword evidence="7" id="KW-1015">Disulfide bond</keyword>
<evidence type="ECO:0000256" key="4">
    <source>
        <dbReference type="ARBA" id="ARBA00022801"/>
    </source>
</evidence>
<reference evidence="12" key="1">
    <citation type="submission" date="2019-03" db="EMBL/GenBank/DDBJ databases">
        <title>WGS assembly of Setaria viridis.</title>
        <authorList>
            <person name="Huang P."/>
            <person name="Jenkins J."/>
            <person name="Grimwood J."/>
            <person name="Barry K."/>
            <person name="Healey A."/>
            <person name="Mamidi S."/>
            <person name="Sreedasyam A."/>
            <person name="Shu S."/>
            <person name="Feldman M."/>
            <person name="Wu J."/>
            <person name="Yu Y."/>
            <person name="Chen C."/>
            <person name="Johnson J."/>
            <person name="Rokhsar D."/>
            <person name="Baxter I."/>
            <person name="Schmutz J."/>
            <person name="Brutnell T."/>
            <person name="Kellogg E."/>
        </authorList>
    </citation>
    <scope>NUCLEOTIDE SEQUENCE [LARGE SCALE GENOMIC DNA]</scope>
</reference>
<keyword evidence="4" id="KW-0378">Hydrolase</keyword>
<gene>
    <name evidence="12" type="ORF">SEVIR_2G325000v2</name>
</gene>
<dbReference type="Proteomes" id="UP000298652">
    <property type="component" value="Chromosome 2"/>
</dbReference>
<dbReference type="SMART" id="SM00645">
    <property type="entry name" value="Pept_C1"/>
    <property type="match status" value="1"/>
</dbReference>
<evidence type="ECO:0000313" key="13">
    <source>
        <dbReference type="Proteomes" id="UP000298652"/>
    </source>
</evidence>
<dbReference type="GO" id="GO:0008234">
    <property type="term" value="F:cysteine-type peptidase activity"/>
    <property type="evidence" value="ECO:0007669"/>
    <property type="project" value="UniProtKB-KW"/>
</dbReference>
<dbReference type="GO" id="GO:0006508">
    <property type="term" value="P:proteolysis"/>
    <property type="evidence" value="ECO:0007669"/>
    <property type="project" value="UniProtKB-KW"/>
</dbReference>
<evidence type="ECO:0000256" key="1">
    <source>
        <dbReference type="ARBA" id="ARBA00008455"/>
    </source>
</evidence>
<dbReference type="InterPro" id="IPR038765">
    <property type="entry name" value="Papain-like_cys_pep_sf"/>
</dbReference>
<dbReference type="SMART" id="SM00848">
    <property type="entry name" value="Inhibitor_I29"/>
    <property type="match status" value="1"/>
</dbReference>
<evidence type="ECO:0000256" key="9">
    <source>
        <dbReference type="SAM" id="SignalP"/>
    </source>
</evidence>
<evidence type="ECO:0000259" key="11">
    <source>
        <dbReference type="SMART" id="SM00848"/>
    </source>
</evidence>
<evidence type="ECO:0000256" key="3">
    <source>
        <dbReference type="ARBA" id="ARBA00022729"/>
    </source>
</evidence>
<evidence type="ECO:0000256" key="6">
    <source>
        <dbReference type="ARBA" id="ARBA00023145"/>
    </source>
</evidence>
<dbReference type="FunFam" id="3.90.70.10:FF:000057">
    <property type="entry name" value="Cysteine protease RD19A"/>
    <property type="match status" value="1"/>
</dbReference>
<evidence type="ECO:0000256" key="2">
    <source>
        <dbReference type="ARBA" id="ARBA00022670"/>
    </source>
</evidence>
<keyword evidence="2" id="KW-0645">Protease</keyword>
<keyword evidence="6" id="KW-0865">Zymogen</keyword>
<evidence type="ECO:0000256" key="7">
    <source>
        <dbReference type="ARBA" id="ARBA00023157"/>
    </source>
</evidence>
<dbReference type="InterPro" id="IPR039417">
    <property type="entry name" value="Peptidase_C1A_papain-like"/>
</dbReference>
<sequence>MDDACHRATPPKNLATMAAAAKLVAALVLLLPLAGSSDYDGFIRQVTDGGGSRASRPGLLPEAQFAAFVRRHGRRYSGPEEYARRLRVFAANLARAAAHQALDPSARHGVTPFSDLTREEFEARLTGVRHGGDAQRLVHGSVPAAAPATEEEVARLPASFDWRDRGAVTGVKTQGACGSCWAFSTTGAVEGANFLATGKLLDLSEQQLVDCDHKCSAVARNECDNGCGGGLMTNAYAYLMESGGLMEQRAYPYTGAAGHCRFDPSRAAVRVANFTAVPAGDEGQIRAALVRHGPLAVGLNAAFMQTYVGGVSCPLICPRAWVNHGVLLVGYGARGFAALRLGYRPYWVIKNSWGEQWGEKGYYRLCRGSNVCGVDTMVSAVAVAPPQVNS</sequence>
<dbReference type="Pfam" id="PF08246">
    <property type="entry name" value="Inhibitor_I29"/>
    <property type="match status" value="1"/>
</dbReference>
<dbReference type="Gramene" id="TKW34730">
    <property type="protein sequence ID" value="TKW34730"/>
    <property type="gene ID" value="SEVIR_2G325000v2"/>
</dbReference>
<dbReference type="InterPro" id="IPR000668">
    <property type="entry name" value="Peptidase_C1A_C"/>
</dbReference>
<evidence type="ECO:0000256" key="8">
    <source>
        <dbReference type="ARBA" id="ARBA00023180"/>
    </source>
</evidence>
<feature type="signal peptide" evidence="9">
    <location>
        <begin position="1"/>
        <end position="36"/>
    </location>
</feature>
<keyword evidence="5" id="KW-0788">Thiol protease</keyword>
<dbReference type="InterPro" id="IPR025661">
    <property type="entry name" value="Pept_asp_AS"/>
</dbReference>
<name>A0A4U6VXL0_SETVI</name>
<feature type="domain" description="Peptidase C1A papain C-terminal" evidence="10">
    <location>
        <begin position="156"/>
        <end position="382"/>
    </location>
</feature>
<dbReference type="InterPro" id="IPR013201">
    <property type="entry name" value="Prot_inhib_I29"/>
</dbReference>
<keyword evidence="8" id="KW-0325">Glycoprotein</keyword>
<evidence type="ECO:0000256" key="5">
    <source>
        <dbReference type="ARBA" id="ARBA00022807"/>
    </source>
</evidence>
<dbReference type="CDD" id="cd02248">
    <property type="entry name" value="Peptidase_C1A"/>
    <property type="match status" value="1"/>
</dbReference>
<dbReference type="PANTHER" id="PTHR12411">
    <property type="entry name" value="CYSTEINE PROTEASE FAMILY C1-RELATED"/>
    <property type="match status" value="1"/>
</dbReference>
<dbReference type="PROSITE" id="PS00639">
    <property type="entry name" value="THIOL_PROTEASE_HIS"/>
    <property type="match status" value="1"/>
</dbReference>
<protein>
    <recommendedName>
        <fullName evidence="14">Peptidase C1A papain C-terminal domain-containing protein</fullName>
    </recommendedName>
</protein>